<evidence type="ECO:0000256" key="3">
    <source>
        <dbReference type="ARBA" id="ARBA00023180"/>
    </source>
</evidence>
<dbReference type="GO" id="GO:0005509">
    <property type="term" value="F:calcium ion binding"/>
    <property type="evidence" value="ECO:0007669"/>
    <property type="project" value="TreeGrafter"/>
</dbReference>
<reference evidence="5 6" key="1">
    <citation type="journal article" date="2019" name="Sci. Data">
        <title>Hybrid genome assembly and annotation of Danionella translucida.</title>
        <authorList>
            <person name="Kadobianskyi M."/>
            <person name="Schulze L."/>
            <person name="Schuelke M."/>
            <person name="Judkewitz B."/>
        </authorList>
    </citation>
    <scope>NUCLEOTIDE SEQUENCE [LARGE SCALE GENOMIC DNA]</scope>
    <source>
        <strain evidence="5 6">Bolton</strain>
    </source>
</reference>
<dbReference type="Proteomes" id="UP000316079">
    <property type="component" value="Unassembled WGS sequence"/>
</dbReference>
<evidence type="ECO:0000313" key="5">
    <source>
        <dbReference type="EMBL" id="TRY91325.1"/>
    </source>
</evidence>
<dbReference type="EMBL" id="SRMA01025756">
    <property type="protein sequence ID" value="TRY91325.1"/>
    <property type="molecule type" value="Genomic_DNA"/>
</dbReference>
<feature type="non-terminal residue" evidence="5">
    <location>
        <position position="108"/>
    </location>
</feature>
<dbReference type="GO" id="GO:0050840">
    <property type="term" value="F:extracellular matrix binding"/>
    <property type="evidence" value="ECO:0007669"/>
    <property type="project" value="TreeGrafter"/>
</dbReference>
<comment type="caution">
    <text evidence="5">The sequence shown here is derived from an EMBL/GenBank/DDBJ whole genome shotgun (WGS) entry which is preliminary data.</text>
</comment>
<dbReference type="AlphaFoldDB" id="A0A553QMW5"/>
<dbReference type="GO" id="GO:0005615">
    <property type="term" value="C:extracellular space"/>
    <property type="evidence" value="ECO:0007669"/>
    <property type="project" value="TreeGrafter"/>
</dbReference>
<dbReference type="OrthoDB" id="8875634at2759"/>
<dbReference type="PANTHER" id="PTHR13866">
    <property type="entry name" value="SPARC OSTEONECTIN"/>
    <property type="match status" value="1"/>
</dbReference>
<feature type="region of interest" description="Disordered" evidence="4">
    <location>
        <begin position="1"/>
        <end position="22"/>
    </location>
</feature>
<evidence type="ECO:0000256" key="2">
    <source>
        <dbReference type="ARBA" id="ARBA00023157"/>
    </source>
</evidence>
<evidence type="ECO:0000313" key="6">
    <source>
        <dbReference type="Proteomes" id="UP000316079"/>
    </source>
</evidence>
<keyword evidence="1" id="KW-0732">Signal</keyword>
<proteinExistence type="predicted"/>
<organism evidence="5 6">
    <name type="scientific">Danionella cerebrum</name>
    <dbReference type="NCBI Taxonomy" id="2873325"/>
    <lineage>
        <taxon>Eukaryota</taxon>
        <taxon>Metazoa</taxon>
        <taxon>Chordata</taxon>
        <taxon>Craniata</taxon>
        <taxon>Vertebrata</taxon>
        <taxon>Euteleostomi</taxon>
        <taxon>Actinopterygii</taxon>
        <taxon>Neopterygii</taxon>
        <taxon>Teleostei</taxon>
        <taxon>Ostariophysi</taxon>
        <taxon>Cypriniformes</taxon>
        <taxon>Danionidae</taxon>
        <taxon>Danioninae</taxon>
        <taxon>Danionella</taxon>
    </lineage>
</organism>
<keyword evidence="6" id="KW-1185">Reference proteome</keyword>
<dbReference type="Gene3D" id="3.30.60.30">
    <property type="match status" value="1"/>
</dbReference>
<dbReference type="STRING" id="623744.A0A553QMW5"/>
<evidence type="ECO:0000256" key="4">
    <source>
        <dbReference type="SAM" id="MobiDB-lite"/>
    </source>
</evidence>
<feature type="compositionally biased region" description="Pro residues" evidence="4">
    <location>
        <begin position="1"/>
        <end position="12"/>
    </location>
</feature>
<accession>A0A553QMW5</accession>
<dbReference type="GO" id="GO:0005518">
    <property type="term" value="F:collagen binding"/>
    <property type="evidence" value="ECO:0007669"/>
    <property type="project" value="TreeGrafter"/>
</dbReference>
<name>A0A553QMW5_9TELE</name>
<sequence>PPSDSLAPPHPVQPNLLHLSRTERTDRLDSTKDPCLNVHCPPHKVCVSHDFLTAVCTNHKPSPHSIKARKGSVPHKRWTVAMNHGKCKPCPVGPTSLICGSDGHTYVS</sequence>
<keyword evidence="2" id="KW-1015">Disulfide bond</keyword>
<keyword evidence="3" id="KW-0325">Glycoprotein</keyword>
<protein>
    <submittedName>
        <fullName evidence="5">Uncharacterized protein</fullName>
    </submittedName>
</protein>
<feature type="non-terminal residue" evidence="5">
    <location>
        <position position="1"/>
    </location>
</feature>
<gene>
    <name evidence="5" type="ORF">DNTS_030135</name>
</gene>
<dbReference type="PANTHER" id="PTHR13866:SF17">
    <property type="entry name" value="TESTICAN-1"/>
    <property type="match status" value="1"/>
</dbReference>
<evidence type="ECO:0000256" key="1">
    <source>
        <dbReference type="ARBA" id="ARBA00022729"/>
    </source>
</evidence>